<evidence type="ECO:0000313" key="2">
    <source>
        <dbReference type="EMBL" id="MED6227037.1"/>
    </source>
</evidence>
<feature type="non-terminal residue" evidence="2">
    <location>
        <position position="1"/>
    </location>
</feature>
<evidence type="ECO:0000256" key="1">
    <source>
        <dbReference type="SAM" id="MobiDB-lite"/>
    </source>
</evidence>
<keyword evidence="3" id="KW-1185">Reference proteome</keyword>
<feature type="compositionally biased region" description="Polar residues" evidence="1">
    <location>
        <begin position="1"/>
        <end position="26"/>
    </location>
</feature>
<feature type="region of interest" description="Disordered" evidence="1">
    <location>
        <begin position="1"/>
        <end position="84"/>
    </location>
</feature>
<gene>
    <name evidence="2" type="ORF">PIB30_109535</name>
</gene>
<protein>
    <submittedName>
        <fullName evidence="2">Uncharacterized protein</fullName>
    </submittedName>
</protein>
<feature type="compositionally biased region" description="Low complexity" evidence="1">
    <location>
        <begin position="27"/>
        <end position="65"/>
    </location>
</feature>
<evidence type="ECO:0000313" key="3">
    <source>
        <dbReference type="Proteomes" id="UP001341840"/>
    </source>
</evidence>
<proteinExistence type="predicted"/>
<organism evidence="2 3">
    <name type="scientific">Stylosanthes scabra</name>
    <dbReference type="NCBI Taxonomy" id="79078"/>
    <lineage>
        <taxon>Eukaryota</taxon>
        <taxon>Viridiplantae</taxon>
        <taxon>Streptophyta</taxon>
        <taxon>Embryophyta</taxon>
        <taxon>Tracheophyta</taxon>
        <taxon>Spermatophyta</taxon>
        <taxon>Magnoliopsida</taxon>
        <taxon>eudicotyledons</taxon>
        <taxon>Gunneridae</taxon>
        <taxon>Pentapetalae</taxon>
        <taxon>rosids</taxon>
        <taxon>fabids</taxon>
        <taxon>Fabales</taxon>
        <taxon>Fabaceae</taxon>
        <taxon>Papilionoideae</taxon>
        <taxon>50 kb inversion clade</taxon>
        <taxon>dalbergioids sensu lato</taxon>
        <taxon>Dalbergieae</taxon>
        <taxon>Pterocarpus clade</taxon>
        <taxon>Stylosanthes</taxon>
    </lineage>
</organism>
<sequence length="84" mass="9179">TDKMSSSEAMSNTLDKSTPSTENWVASSDQPSQQSQPTQEPAQMQAQEPPTETAATNEGAATGSTDTRKRKTTSDVWNHFTRME</sequence>
<name>A0ABU6ZYB5_9FABA</name>
<accession>A0ABU6ZYB5</accession>
<feature type="non-terminal residue" evidence="2">
    <location>
        <position position="84"/>
    </location>
</feature>
<comment type="caution">
    <text evidence="2">The sequence shown here is derived from an EMBL/GenBank/DDBJ whole genome shotgun (WGS) entry which is preliminary data.</text>
</comment>
<reference evidence="2 3" key="1">
    <citation type="journal article" date="2023" name="Plants (Basel)">
        <title>Bridging the Gap: Combining Genomics and Transcriptomics Approaches to Understand Stylosanthes scabra, an Orphan Legume from the Brazilian Caatinga.</title>
        <authorList>
            <person name="Ferreira-Neto J.R.C."/>
            <person name="da Silva M.D."/>
            <person name="Binneck E."/>
            <person name="de Melo N.F."/>
            <person name="da Silva R.H."/>
            <person name="de Melo A.L.T.M."/>
            <person name="Pandolfi V."/>
            <person name="Bustamante F.O."/>
            <person name="Brasileiro-Vidal A.C."/>
            <person name="Benko-Iseppon A.M."/>
        </authorList>
    </citation>
    <scope>NUCLEOTIDE SEQUENCE [LARGE SCALE GENOMIC DNA]</scope>
    <source>
        <tissue evidence="2">Leaves</tissue>
    </source>
</reference>
<dbReference type="Proteomes" id="UP001341840">
    <property type="component" value="Unassembled WGS sequence"/>
</dbReference>
<dbReference type="EMBL" id="JASCZI010277537">
    <property type="protein sequence ID" value="MED6227037.1"/>
    <property type="molecule type" value="Genomic_DNA"/>
</dbReference>